<dbReference type="InterPro" id="IPR001067">
    <property type="entry name" value="Nuc_translocat"/>
</dbReference>
<keyword evidence="6" id="KW-0539">Nucleus</keyword>
<comment type="caution">
    <text evidence="10">The sequence shown here is derived from an EMBL/GenBank/DDBJ whole genome shotgun (WGS) entry which is preliminary data.</text>
</comment>
<dbReference type="GO" id="GO:0005667">
    <property type="term" value="C:transcription regulator complex"/>
    <property type="evidence" value="ECO:0007669"/>
    <property type="project" value="InterPro"/>
</dbReference>
<dbReference type="GO" id="GO:0005737">
    <property type="term" value="C:cytoplasm"/>
    <property type="evidence" value="ECO:0007669"/>
    <property type="project" value="InterPro"/>
</dbReference>
<feature type="region of interest" description="Disordered" evidence="7">
    <location>
        <begin position="1"/>
        <end position="35"/>
    </location>
</feature>
<evidence type="ECO:0000256" key="6">
    <source>
        <dbReference type="ARBA" id="ARBA00023242"/>
    </source>
</evidence>
<dbReference type="InterPro" id="IPR035965">
    <property type="entry name" value="PAS-like_dom_sf"/>
</dbReference>
<evidence type="ECO:0000259" key="8">
    <source>
        <dbReference type="PROSITE" id="PS50112"/>
    </source>
</evidence>
<dbReference type="Proteomes" id="UP000593567">
    <property type="component" value="Unassembled WGS sequence"/>
</dbReference>
<reference evidence="10" key="1">
    <citation type="submission" date="2020-06" db="EMBL/GenBank/DDBJ databases">
        <title>Draft genome of Bugula neritina, a colonial animal packing powerful symbionts and potential medicines.</title>
        <authorList>
            <person name="Rayko M."/>
        </authorList>
    </citation>
    <scope>NUCLEOTIDE SEQUENCE [LARGE SCALE GENOMIC DNA]</scope>
    <source>
        <strain evidence="10">Kwan_BN1</strain>
    </source>
</reference>
<feature type="domain" description="PAS" evidence="8">
    <location>
        <begin position="305"/>
        <end position="357"/>
    </location>
</feature>
<sequence>MYDQVSDVASTSLGDDGESDPETQSKSKTVHSLVEKKRRDKQAQYVAELSKLVPMCGVMRKLDKITVLRMAVQHVKAIKGSKVAQSDDTSLTTSLTNDSVLKAILESAKCFLFVVACDRGKFLYVSESVERFIHCPHTELIGQSIFDLLHSKDISRVKEQLIASDVTAREVFIDTKTMEPVNPGVVPKEEQNIASPGASRSFFCRMKDRLQSDVVLKSEPDVLRDHTRKKKPAYSYVSLHCTGFLKTWESTKVSTAATSPTEPPEMSCNLACLVAIAKLAPRLSQSYLDSTGRLNMKPIQFYARINSDHRFSFVEPMVTYITGFFPQDLVGSSVFDLFANDDVNRLKDLLHMATRTHEKLFSPVLKIQTTENSSICVRIVISSFTNPFTSELEHIVLDTTAVPSYTKVESSFSTAAFISHMKLPKENSSDVSDGGSIHTDQMHSVSAMDTDTDINNDTSKAIMMSLLDADGGLGHLDEDSEANPHLSWLTS</sequence>
<dbReference type="Pfam" id="PF00010">
    <property type="entry name" value="HLH"/>
    <property type="match status" value="1"/>
</dbReference>
<dbReference type="EMBL" id="VXIV02003238">
    <property type="protein sequence ID" value="KAF6019335.1"/>
    <property type="molecule type" value="Genomic_DNA"/>
</dbReference>
<dbReference type="Gene3D" id="3.30.450.20">
    <property type="entry name" value="PAS domain"/>
    <property type="match status" value="2"/>
</dbReference>
<dbReference type="InterPro" id="IPR036638">
    <property type="entry name" value="HLH_DNA-bd_sf"/>
</dbReference>
<dbReference type="CDD" id="cd00130">
    <property type="entry name" value="PAS"/>
    <property type="match status" value="2"/>
</dbReference>
<evidence type="ECO:0000313" key="10">
    <source>
        <dbReference type="EMBL" id="KAF6019335.1"/>
    </source>
</evidence>
<proteinExistence type="predicted"/>
<evidence type="ECO:0000256" key="7">
    <source>
        <dbReference type="SAM" id="MobiDB-lite"/>
    </source>
</evidence>
<keyword evidence="2" id="KW-0677">Repeat</keyword>
<keyword evidence="3" id="KW-0805">Transcription regulation</keyword>
<evidence type="ECO:0000313" key="11">
    <source>
        <dbReference type="Proteomes" id="UP000593567"/>
    </source>
</evidence>
<dbReference type="InterPro" id="IPR011598">
    <property type="entry name" value="bHLH_dom"/>
</dbReference>
<dbReference type="GO" id="GO:0003700">
    <property type="term" value="F:DNA-binding transcription factor activity"/>
    <property type="evidence" value="ECO:0007669"/>
    <property type="project" value="InterPro"/>
</dbReference>
<evidence type="ECO:0000256" key="4">
    <source>
        <dbReference type="ARBA" id="ARBA00023125"/>
    </source>
</evidence>
<dbReference type="Gene3D" id="4.10.280.10">
    <property type="entry name" value="Helix-loop-helix DNA-binding domain"/>
    <property type="match status" value="1"/>
</dbReference>
<dbReference type="GO" id="GO:0046983">
    <property type="term" value="F:protein dimerization activity"/>
    <property type="evidence" value="ECO:0007669"/>
    <property type="project" value="InterPro"/>
</dbReference>
<dbReference type="SUPFAM" id="SSF55785">
    <property type="entry name" value="PYP-like sensor domain (PAS domain)"/>
    <property type="match status" value="2"/>
</dbReference>
<protein>
    <submittedName>
        <fullName evidence="10">ARNTL</fullName>
    </submittedName>
</protein>
<gene>
    <name evidence="10" type="ORF">EB796_022363</name>
</gene>
<dbReference type="SMART" id="SM00091">
    <property type="entry name" value="PAS"/>
    <property type="match status" value="2"/>
</dbReference>
<evidence type="ECO:0000256" key="3">
    <source>
        <dbReference type="ARBA" id="ARBA00023015"/>
    </source>
</evidence>
<dbReference type="OrthoDB" id="71302at2759"/>
<dbReference type="InterPro" id="IPR013767">
    <property type="entry name" value="PAS_fold"/>
</dbReference>
<comment type="subcellular location">
    <subcellularLocation>
        <location evidence="1">Nucleus</location>
    </subcellularLocation>
</comment>
<keyword evidence="4" id="KW-0238">DNA-binding</keyword>
<feature type="domain" description="PAS" evidence="8">
    <location>
        <begin position="97"/>
        <end position="161"/>
    </location>
</feature>
<dbReference type="NCBIfam" id="TIGR00229">
    <property type="entry name" value="sensory_box"/>
    <property type="match status" value="1"/>
</dbReference>
<dbReference type="PRINTS" id="PR00785">
    <property type="entry name" value="NCTRNSLOCATR"/>
</dbReference>
<dbReference type="GO" id="GO:0003677">
    <property type="term" value="F:DNA binding"/>
    <property type="evidence" value="ECO:0007669"/>
    <property type="project" value="UniProtKB-KW"/>
</dbReference>
<dbReference type="Pfam" id="PF00989">
    <property type="entry name" value="PAS"/>
    <property type="match status" value="1"/>
</dbReference>
<organism evidence="10 11">
    <name type="scientific">Bugula neritina</name>
    <name type="common">Brown bryozoan</name>
    <name type="synonym">Sertularia neritina</name>
    <dbReference type="NCBI Taxonomy" id="10212"/>
    <lineage>
        <taxon>Eukaryota</taxon>
        <taxon>Metazoa</taxon>
        <taxon>Spiralia</taxon>
        <taxon>Lophotrochozoa</taxon>
        <taxon>Bryozoa</taxon>
        <taxon>Gymnolaemata</taxon>
        <taxon>Cheilostomatida</taxon>
        <taxon>Flustrina</taxon>
        <taxon>Buguloidea</taxon>
        <taxon>Bugulidae</taxon>
        <taxon>Bugula</taxon>
    </lineage>
</organism>
<dbReference type="GO" id="GO:0005634">
    <property type="term" value="C:nucleus"/>
    <property type="evidence" value="ECO:0007669"/>
    <property type="project" value="UniProtKB-SubCell"/>
</dbReference>
<accession>A0A7J7IZV7</accession>
<dbReference type="SMART" id="SM00353">
    <property type="entry name" value="HLH"/>
    <property type="match status" value="1"/>
</dbReference>
<name>A0A7J7IZV7_BUGNE</name>
<dbReference type="InterPro" id="IPR050933">
    <property type="entry name" value="Circadian_TF"/>
</dbReference>
<dbReference type="InterPro" id="IPR000014">
    <property type="entry name" value="PAS"/>
</dbReference>
<evidence type="ECO:0000259" key="9">
    <source>
        <dbReference type="PROSITE" id="PS50888"/>
    </source>
</evidence>
<evidence type="ECO:0000256" key="5">
    <source>
        <dbReference type="ARBA" id="ARBA00023163"/>
    </source>
</evidence>
<dbReference type="SUPFAM" id="SSF47459">
    <property type="entry name" value="HLH, helix-loop-helix DNA-binding domain"/>
    <property type="match status" value="1"/>
</dbReference>
<keyword evidence="11" id="KW-1185">Reference proteome</keyword>
<dbReference type="Pfam" id="PF14598">
    <property type="entry name" value="PAS_11"/>
    <property type="match status" value="1"/>
</dbReference>
<dbReference type="PROSITE" id="PS50112">
    <property type="entry name" value="PAS"/>
    <property type="match status" value="2"/>
</dbReference>
<dbReference type="AlphaFoldDB" id="A0A7J7IZV7"/>
<dbReference type="PANTHER" id="PTHR23042">
    <property type="entry name" value="CIRCADIAN PROTEIN CLOCK/ARNT/BMAL/PAS"/>
    <property type="match status" value="1"/>
</dbReference>
<dbReference type="PROSITE" id="PS50888">
    <property type="entry name" value="BHLH"/>
    <property type="match status" value="1"/>
</dbReference>
<evidence type="ECO:0000256" key="2">
    <source>
        <dbReference type="ARBA" id="ARBA00022737"/>
    </source>
</evidence>
<keyword evidence="5" id="KW-0804">Transcription</keyword>
<feature type="domain" description="BHLH" evidence="9">
    <location>
        <begin position="26"/>
        <end position="78"/>
    </location>
</feature>
<evidence type="ECO:0000256" key="1">
    <source>
        <dbReference type="ARBA" id="ARBA00004123"/>
    </source>
</evidence>